<name>A0A286DRI4_9GAMM</name>
<feature type="transmembrane region" description="Helical" evidence="1">
    <location>
        <begin position="6"/>
        <end position="29"/>
    </location>
</feature>
<evidence type="ECO:0000313" key="2">
    <source>
        <dbReference type="EMBL" id="SOD61164.1"/>
    </source>
</evidence>
<sequence length="49" mass="6132">MDLANHTVYIYWEQVIFNKLCILVLMLWFNEHIIINRRQSVRYAEQDQY</sequence>
<keyword evidence="1" id="KW-0472">Membrane</keyword>
<proteinExistence type="predicted"/>
<protein>
    <submittedName>
        <fullName evidence="2">Uncharacterized protein</fullName>
    </submittedName>
</protein>
<accession>A0A286DRI4</accession>
<keyword evidence="1" id="KW-0812">Transmembrane</keyword>
<evidence type="ECO:0000256" key="1">
    <source>
        <dbReference type="SAM" id="Phobius"/>
    </source>
</evidence>
<dbReference type="EMBL" id="OCMY01000003">
    <property type="protein sequence ID" value="SOD61164.1"/>
    <property type="molecule type" value="Genomic_DNA"/>
</dbReference>
<organism evidence="2 3">
    <name type="scientific">Candidatus Pantoea floridensis</name>
    <dbReference type="NCBI Taxonomy" id="1938870"/>
    <lineage>
        <taxon>Bacteria</taxon>
        <taxon>Pseudomonadati</taxon>
        <taxon>Pseudomonadota</taxon>
        <taxon>Gammaproteobacteria</taxon>
        <taxon>Enterobacterales</taxon>
        <taxon>Erwiniaceae</taxon>
        <taxon>Pantoea</taxon>
    </lineage>
</organism>
<keyword evidence="1" id="KW-1133">Transmembrane helix</keyword>
<dbReference type="Proteomes" id="UP000219271">
    <property type="component" value="Unassembled WGS sequence"/>
</dbReference>
<dbReference type="AlphaFoldDB" id="A0A286DRI4"/>
<keyword evidence="3" id="KW-1185">Reference proteome</keyword>
<gene>
    <name evidence="2" type="ORF">SAMN06273570_5000</name>
</gene>
<evidence type="ECO:0000313" key="3">
    <source>
        <dbReference type="Proteomes" id="UP000219271"/>
    </source>
</evidence>
<reference evidence="3" key="1">
    <citation type="submission" date="2017-09" db="EMBL/GenBank/DDBJ databases">
        <authorList>
            <person name="Varghese N."/>
            <person name="Submissions S."/>
        </authorList>
    </citation>
    <scope>NUCLEOTIDE SEQUENCE [LARGE SCALE GENOMIC DNA]</scope>
    <source>
        <strain evidence="3">JKS000234</strain>
    </source>
</reference>